<feature type="transmembrane region" description="Helical" evidence="9">
    <location>
        <begin position="173"/>
        <end position="192"/>
    </location>
</feature>
<dbReference type="PROSITE" id="PS00216">
    <property type="entry name" value="SUGAR_TRANSPORT_1"/>
    <property type="match status" value="1"/>
</dbReference>
<evidence type="ECO:0000256" key="6">
    <source>
        <dbReference type="ARBA" id="ARBA00022989"/>
    </source>
</evidence>
<comment type="caution">
    <text evidence="11">The sequence shown here is derived from an EMBL/GenBank/DDBJ whole genome shotgun (WGS) entry which is preliminary data.</text>
</comment>
<feature type="transmembrane region" description="Helical" evidence="9">
    <location>
        <begin position="115"/>
        <end position="135"/>
    </location>
</feature>
<keyword evidence="5 9" id="KW-0812">Transmembrane</keyword>
<gene>
    <name evidence="11" type="ORF">AABB24_004109</name>
</gene>
<dbReference type="GO" id="GO:0016020">
    <property type="term" value="C:membrane"/>
    <property type="evidence" value="ECO:0007669"/>
    <property type="project" value="UniProtKB-SubCell"/>
</dbReference>
<dbReference type="SUPFAM" id="SSF103473">
    <property type="entry name" value="MFS general substrate transporter"/>
    <property type="match status" value="1"/>
</dbReference>
<comment type="subcellular location">
    <subcellularLocation>
        <location evidence="1">Membrane</location>
        <topology evidence="1">Multi-pass membrane protein</topology>
    </subcellularLocation>
</comment>
<dbReference type="PANTHER" id="PTHR48021">
    <property type="match status" value="1"/>
</dbReference>
<name>A0ABD2VD06_9SOLN</name>
<feature type="transmembrane region" description="Helical" evidence="9">
    <location>
        <begin position="141"/>
        <end position="161"/>
    </location>
</feature>
<protein>
    <recommendedName>
        <fullName evidence="10">Major facilitator superfamily (MFS) profile domain-containing protein</fullName>
    </recommendedName>
</protein>
<comment type="similarity">
    <text evidence="2">Belongs to the major facilitator superfamily. Sugar transporter (TC 2.A.1.1) family.</text>
</comment>
<dbReference type="InterPro" id="IPR036259">
    <property type="entry name" value="MFS_trans_sf"/>
</dbReference>
<feature type="transmembrane region" description="Helical" evidence="9">
    <location>
        <begin position="83"/>
        <end position="103"/>
    </location>
</feature>
<proteinExistence type="inferred from homology"/>
<sequence length="229" mass="24740">MSFRDDNTAADGLRKPLLHTGSWYRMSSRQSSMMGSSAQILRESISIYLCVLIVALGPIQFGFTCGYSNPTQSEITSDLGLTISEFSIFGSLANVGAMVGAIASGQISEYIGRKGTLMIASIPNIIGWLAVSFATDVSFLYMGRLLEGFGVGIISYVVPVYIAEISPKNMRGVLGSINQLSVTVGIMLVYLLGLFVSWRVLAVIGMLPCMVLIPGLFFIPESPRWLKMG</sequence>
<accession>A0ABD2VD06</accession>
<dbReference type="AlphaFoldDB" id="A0ABD2VD06"/>
<evidence type="ECO:0000256" key="9">
    <source>
        <dbReference type="SAM" id="Phobius"/>
    </source>
</evidence>
<dbReference type="InterPro" id="IPR050549">
    <property type="entry name" value="MFS_Trehalose_Transporter"/>
</dbReference>
<evidence type="ECO:0000259" key="10">
    <source>
        <dbReference type="PROSITE" id="PS50850"/>
    </source>
</evidence>
<keyword evidence="12" id="KW-1185">Reference proteome</keyword>
<dbReference type="Gene3D" id="1.20.1250.20">
    <property type="entry name" value="MFS general substrate transporter like domains"/>
    <property type="match status" value="1"/>
</dbReference>
<dbReference type="InterPro" id="IPR005828">
    <property type="entry name" value="MFS_sugar_transport-like"/>
</dbReference>
<evidence type="ECO:0000256" key="3">
    <source>
        <dbReference type="ARBA" id="ARBA00022448"/>
    </source>
</evidence>
<feature type="domain" description="Major facilitator superfamily (MFS) profile" evidence="10">
    <location>
        <begin position="50"/>
        <end position="229"/>
    </location>
</feature>
<dbReference type="InterPro" id="IPR020846">
    <property type="entry name" value="MFS_dom"/>
</dbReference>
<evidence type="ECO:0000313" key="12">
    <source>
        <dbReference type="Proteomes" id="UP001627284"/>
    </source>
</evidence>
<evidence type="ECO:0000256" key="1">
    <source>
        <dbReference type="ARBA" id="ARBA00004141"/>
    </source>
</evidence>
<evidence type="ECO:0000313" key="11">
    <source>
        <dbReference type="EMBL" id="KAL3378012.1"/>
    </source>
</evidence>
<organism evidence="11 12">
    <name type="scientific">Solanum stoloniferum</name>
    <dbReference type="NCBI Taxonomy" id="62892"/>
    <lineage>
        <taxon>Eukaryota</taxon>
        <taxon>Viridiplantae</taxon>
        <taxon>Streptophyta</taxon>
        <taxon>Embryophyta</taxon>
        <taxon>Tracheophyta</taxon>
        <taxon>Spermatophyta</taxon>
        <taxon>Magnoliopsida</taxon>
        <taxon>eudicotyledons</taxon>
        <taxon>Gunneridae</taxon>
        <taxon>Pentapetalae</taxon>
        <taxon>asterids</taxon>
        <taxon>lamiids</taxon>
        <taxon>Solanales</taxon>
        <taxon>Solanaceae</taxon>
        <taxon>Solanoideae</taxon>
        <taxon>Solaneae</taxon>
        <taxon>Solanum</taxon>
    </lineage>
</organism>
<evidence type="ECO:0000256" key="2">
    <source>
        <dbReference type="ARBA" id="ARBA00010992"/>
    </source>
</evidence>
<keyword evidence="3" id="KW-0813">Transport</keyword>
<reference evidence="11 12" key="1">
    <citation type="submission" date="2024-05" db="EMBL/GenBank/DDBJ databases">
        <title>De novo assembly of an allotetraploid wild potato.</title>
        <authorList>
            <person name="Hosaka A.J."/>
        </authorList>
    </citation>
    <scope>NUCLEOTIDE SEQUENCE [LARGE SCALE GENOMIC DNA]</scope>
    <source>
        <tissue evidence="11">Young leaves</tissue>
    </source>
</reference>
<feature type="transmembrane region" description="Helical" evidence="9">
    <location>
        <begin position="45"/>
        <end position="63"/>
    </location>
</feature>
<evidence type="ECO:0000256" key="7">
    <source>
        <dbReference type="ARBA" id="ARBA00023136"/>
    </source>
</evidence>
<dbReference type="PROSITE" id="PS00217">
    <property type="entry name" value="SUGAR_TRANSPORT_2"/>
    <property type="match status" value="1"/>
</dbReference>
<keyword evidence="6 9" id="KW-1133">Transmembrane helix</keyword>
<evidence type="ECO:0000256" key="8">
    <source>
        <dbReference type="ARBA" id="ARBA00044504"/>
    </source>
</evidence>
<dbReference type="PROSITE" id="PS50850">
    <property type="entry name" value="MFS"/>
    <property type="match status" value="1"/>
</dbReference>
<keyword evidence="4" id="KW-0762">Sugar transport</keyword>
<dbReference type="Proteomes" id="UP001627284">
    <property type="component" value="Unassembled WGS sequence"/>
</dbReference>
<dbReference type="PANTHER" id="PTHR48021:SF1">
    <property type="entry name" value="GH07001P-RELATED"/>
    <property type="match status" value="1"/>
</dbReference>
<feature type="transmembrane region" description="Helical" evidence="9">
    <location>
        <begin position="198"/>
        <end position="219"/>
    </location>
</feature>
<evidence type="ECO:0000256" key="4">
    <source>
        <dbReference type="ARBA" id="ARBA00022597"/>
    </source>
</evidence>
<keyword evidence="7 9" id="KW-0472">Membrane</keyword>
<comment type="similarity">
    <text evidence="8">Belongs to the major facilitator superfamily. Phosphate:H(+) symporter (TC 2.A.1.9) family.</text>
</comment>
<dbReference type="Pfam" id="PF00083">
    <property type="entry name" value="Sugar_tr"/>
    <property type="match status" value="1"/>
</dbReference>
<dbReference type="InterPro" id="IPR005829">
    <property type="entry name" value="Sugar_transporter_CS"/>
</dbReference>
<evidence type="ECO:0000256" key="5">
    <source>
        <dbReference type="ARBA" id="ARBA00022692"/>
    </source>
</evidence>
<dbReference type="EMBL" id="JBJKTR010000002">
    <property type="protein sequence ID" value="KAL3378012.1"/>
    <property type="molecule type" value="Genomic_DNA"/>
</dbReference>